<comment type="caution">
    <text evidence="2">The sequence shown here is derived from an EMBL/GenBank/DDBJ whole genome shotgun (WGS) entry which is preliminary data.</text>
</comment>
<evidence type="ECO:0000313" key="2">
    <source>
        <dbReference type="EMBL" id="RTZ50451.1"/>
    </source>
</evidence>
<feature type="region of interest" description="Disordered" evidence="1">
    <location>
        <begin position="1"/>
        <end position="21"/>
    </location>
</feature>
<sequence>MKGSAKKVSVSGTGNKVYIDR</sequence>
<name>A0A3S0Q8M9_9FLAO</name>
<proteinExistence type="predicted"/>
<dbReference type="AlphaFoldDB" id="A0A3S0Q8M9"/>
<dbReference type="Proteomes" id="UP000276953">
    <property type="component" value="Unassembled WGS sequence"/>
</dbReference>
<dbReference type="EMBL" id="RYFC01000001">
    <property type="protein sequence ID" value="RTZ50451.1"/>
    <property type="molecule type" value="Genomic_DNA"/>
</dbReference>
<gene>
    <name evidence="2" type="ORF">EJ377_04685</name>
</gene>
<evidence type="ECO:0000256" key="1">
    <source>
        <dbReference type="SAM" id="MobiDB-lite"/>
    </source>
</evidence>
<organism evidence="2 3">
    <name type="scientific">Chryseobacterium arthrosphaerae</name>
    <dbReference type="NCBI Taxonomy" id="651561"/>
    <lineage>
        <taxon>Bacteria</taxon>
        <taxon>Pseudomonadati</taxon>
        <taxon>Bacteroidota</taxon>
        <taxon>Flavobacteriia</taxon>
        <taxon>Flavobacteriales</taxon>
        <taxon>Weeksellaceae</taxon>
        <taxon>Chryseobacterium group</taxon>
        <taxon>Chryseobacterium</taxon>
    </lineage>
</organism>
<protein>
    <submittedName>
        <fullName evidence="2">Uncharacterized protein</fullName>
    </submittedName>
</protein>
<accession>A0A3S0Q8M9</accession>
<evidence type="ECO:0000313" key="3">
    <source>
        <dbReference type="Proteomes" id="UP000276953"/>
    </source>
</evidence>
<reference evidence="2 3" key="1">
    <citation type="submission" date="2018-12" db="EMBL/GenBank/DDBJ databases">
        <title>Draft Genome Sequence of Chryseobacterium arthrosphaerae strain ED882-96 Isolated from the Blood of a Patient with Liver Cirrhosis in Taiwan.</title>
        <authorList>
            <person name="Lin J.-N."/>
            <person name="Lai C.-H."/>
            <person name="Yang C.-H."/>
            <person name="Huang Y.-H."/>
        </authorList>
    </citation>
    <scope>NUCLEOTIDE SEQUENCE [LARGE SCALE GENOMIC DNA]</scope>
    <source>
        <strain evidence="2 3">ED882-96</strain>
    </source>
</reference>